<dbReference type="InterPro" id="IPR004401">
    <property type="entry name" value="YbaB/EbfC"/>
</dbReference>
<dbReference type="Pfam" id="PF02575">
    <property type="entry name" value="YbaB_DNA_bd"/>
    <property type="match status" value="1"/>
</dbReference>
<dbReference type="NCBIfam" id="TIGR00103">
    <property type="entry name" value="DNA_YbaB_EbfC"/>
    <property type="match status" value="1"/>
</dbReference>
<dbReference type="PIRSF" id="PIRSF004555">
    <property type="entry name" value="UCP004555"/>
    <property type="match status" value="1"/>
</dbReference>
<dbReference type="EMBL" id="UOEX01000435">
    <property type="protein sequence ID" value="VAW42328.1"/>
    <property type="molecule type" value="Genomic_DNA"/>
</dbReference>
<dbReference type="AlphaFoldDB" id="A0A3B0VFC5"/>
<dbReference type="HAMAP" id="MF_00274">
    <property type="entry name" value="DNA_YbaB_EbfC"/>
    <property type="match status" value="1"/>
</dbReference>
<dbReference type="InterPro" id="IPR036894">
    <property type="entry name" value="YbaB-like_sf"/>
</dbReference>
<dbReference type="PANTHER" id="PTHR33449:SF1">
    <property type="entry name" value="NUCLEOID-ASSOCIATED PROTEIN YBAB"/>
    <property type="match status" value="1"/>
</dbReference>
<proteinExistence type="inferred from homology"/>
<evidence type="ECO:0000313" key="2">
    <source>
        <dbReference type="EMBL" id="VAW42328.1"/>
    </source>
</evidence>
<name>A0A3B0VFC5_9ZZZZ</name>
<reference evidence="2" key="1">
    <citation type="submission" date="2018-06" db="EMBL/GenBank/DDBJ databases">
        <authorList>
            <person name="Zhirakovskaya E."/>
        </authorList>
    </citation>
    <scope>NUCLEOTIDE SEQUENCE</scope>
</reference>
<sequence length="108" mass="11533">MDMKQIMEQAQQFQQRIAGMQEELAGQRITSSVGGGMVTAVVNGRHELLELKIDKEVIDPDDPVMLQDLIIAAVNDGMTKARDATQAEMAKLTGGLNMGASLSGLFGG</sequence>
<keyword evidence="1" id="KW-0238">DNA-binding</keyword>
<accession>A0A3B0VFC5</accession>
<protein>
    <submittedName>
        <fullName evidence="2">Nucleoid-associated protein YaaK</fullName>
    </submittedName>
</protein>
<dbReference type="PANTHER" id="PTHR33449">
    <property type="entry name" value="NUCLEOID-ASSOCIATED PROTEIN YBAB"/>
    <property type="match status" value="1"/>
</dbReference>
<dbReference type="GO" id="GO:0003677">
    <property type="term" value="F:DNA binding"/>
    <property type="evidence" value="ECO:0007669"/>
    <property type="project" value="UniProtKB-KW"/>
</dbReference>
<gene>
    <name evidence="2" type="ORF">MNBD_DELTA03-563</name>
</gene>
<organism evidence="2">
    <name type="scientific">hydrothermal vent metagenome</name>
    <dbReference type="NCBI Taxonomy" id="652676"/>
    <lineage>
        <taxon>unclassified sequences</taxon>
        <taxon>metagenomes</taxon>
        <taxon>ecological metagenomes</taxon>
    </lineage>
</organism>
<dbReference type="SUPFAM" id="SSF82607">
    <property type="entry name" value="YbaB-like"/>
    <property type="match status" value="1"/>
</dbReference>
<evidence type="ECO:0000256" key="1">
    <source>
        <dbReference type="ARBA" id="ARBA00023125"/>
    </source>
</evidence>
<dbReference type="GO" id="GO:0005829">
    <property type="term" value="C:cytosol"/>
    <property type="evidence" value="ECO:0007669"/>
    <property type="project" value="TreeGrafter"/>
</dbReference>
<dbReference type="Gene3D" id="3.30.1310.10">
    <property type="entry name" value="Nucleoid-associated protein YbaB-like domain"/>
    <property type="match status" value="1"/>
</dbReference>